<dbReference type="InterPro" id="IPR041238">
    <property type="entry name" value="Rap1a"/>
</dbReference>
<name>Q0YRA4_9CHLB</name>
<sequence length="112" mass="12914">MITGNDLVGVWREYKKFDTGQPAKDINAGDFRGYVAGVCDVCNRWLFTTPDGATQGQVCATVGKWLEEHPHRWTEPAMSLVIEALQDAFPFRREKKRRKRFLLFWVTRPDAP</sequence>
<evidence type="ECO:0000259" key="1">
    <source>
        <dbReference type="Pfam" id="PF18602"/>
    </source>
</evidence>
<evidence type="ECO:0000313" key="3">
    <source>
        <dbReference type="Proteomes" id="UP000004162"/>
    </source>
</evidence>
<dbReference type="EMBL" id="AASE01000012">
    <property type="protein sequence ID" value="EAT58808.1"/>
    <property type="molecule type" value="Genomic_DNA"/>
</dbReference>
<feature type="domain" description="Rap1a immunity protein" evidence="1">
    <location>
        <begin position="4"/>
        <end position="90"/>
    </location>
</feature>
<dbReference type="Proteomes" id="UP000004162">
    <property type="component" value="Unassembled WGS sequence"/>
</dbReference>
<dbReference type="Pfam" id="PF18602">
    <property type="entry name" value="Rap1a"/>
    <property type="match status" value="1"/>
</dbReference>
<gene>
    <name evidence="2" type="ORF">CferDRAFT_0782</name>
</gene>
<comment type="caution">
    <text evidence="2">The sequence shown here is derived from an EMBL/GenBank/DDBJ whole genome shotgun (WGS) entry which is preliminary data.</text>
</comment>
<protein>
    <recommendedName>
        <fullName evidence="1">Rap1a immunity protein domain-containing protein</fullName>
    </recommendedName>
</protein>
<dbReference type="RefSeq" id="WP_006366520.1">
    <property type="nucleotide sequence ID" value="NZ_AASE01000012.1"/>
</dbReference>
<organism evidence="2 3">
    <name type="scientific">Chlorobium ferrooxidans DSM 13031</name>
    <dbReference type="NCBI Taxonomy" id="377431"/>
    <lineage>
        <taxon>Bacteria</taxon>
        <taxon>Pseudomonadati</taxon>
        <taxon>Chlorobiota</taxon>
        <taxon>Chlorobiia</taxon>
        <taxon>Chlorobiales</taxon>
        <taxon>Chlorobiaceae</taxon>
        <taxon>Chlorobium/Pelodictyon group</taxon>
        <taxon>Chlorobium</taxon>
    </lineage>
</organism>
<dbReference type="OrthoDB" id="7031321at2"/>
<keyword evidence="3" id="KW-1185">Reference proteome</keyword>
<proteinExistence type="predicted"/>
<reference evidence="2 3" key="2">
    <citation type="submission" date="2006-07" db="EMBL/GenBank/DDBJ databases">
        <title>Sequencing of the draft genome and assembly of Chlorobium ferroxidans DSM 13031.</title>
        <authorList>
            <consortium name="US DOE Joint Genome Institute (JGI-PGF)"/>
            <person name="Copeland A."/>
            <person name="Lucas S."/>
            <person name="Lapidus A."/>
            <person name="Barry K."/>
            <person name="Glavina del Rio T."/>
            <person name="Dalin E."/>
            <person name="Tice H."/>
            <person name="Bruce D."/>
            <person name="Pitluck S."/>
            <person name="Richardson P."/>
        </authorList>
    </citation>
    <scope>NUCLEOTIDE SEQUENCE [LARGE SCALE GENOMIC DNA]</scope>
    <source>
        <strain evidence="2 3">DSM 13031</strain>
    </source>
</reference>
<accession>Q0YRA4</accession>
<reference evidence="2 3" key="1">
    <citation type="submission" date="2006-07" db="EMBL/GenBank/DDBJ databases">
        <title>Annotation of the draft genome assembly of Chlorobium ferroxidans DSM 13031.</title>
        <authorList>
            <consortium name="US DOE Joint Genome Institute (JGI-ORNL)"/>
            <person name="Larimer F."/>
            <person name="Land M."/>
            <person name="Hauser L."/>
        </authorList>
    </citation>
    <scope>NUCLEOTIDE SEQUENCE [LARGE SCALE GENOMIC DNA]</scope>
    <source>
        <strain evidence="2 3">DSM 13031</strain>
    </source>
</reference>
<dbReference type="AlphaFoldDB" id="Q0YRA4"/>
<evidence type="ECO:0000313" key="2">
    <source>
        <dbReference type="EMBL" id="EAT58808.1"/>
    </source>
</evidence>
<dbReference type="Gene3D" id="1.10.890.40">
    <property type="match status" value="1"/>
</dbReference>